<keyword evidence="3 8" id="KW-0547">Nucleotide-binding</keyword>
<dbReference type="SMART" id="SM00434">
    <property type="entry name" value="TOP4c"/>
    <property type="match status" value="1"/>
</dbReference>
<feature type="active site" description="O-(5'-phospho-DNA)-tyrosine intermediate" evidence="8 9">
    <location>
        <position position="127"/>
    </location>
</feature>
<dbReference type="GO" id="GO:0005524">
    <property type="term" value="F:ATP binding"/>
    <property type="evidence" value="ECO:0007669"/>
    <property type="project" value="UniProtKB-UniRule"/>
</dbReference>
<keyword evidence="5 8" id="KW-0799">Topoisomerase</keyword>
<dbReference type="GO" id="GO:0006261">
    <property type="term" value="P:DNA-templated DNA replication"/>
    <property type="evidence" value="ECO:0007669"/>
    <property type="project" value="UniProtKB-UniRule"/>
</dbReference>
<dbReference type="Gene3D" id="1.10.268.10">
    <property type="entry name" value="Topoisomerase, domain 3"/>
    <property type="match status" value="1"/>
</dbReference>
<evidence type="ECO:0000256" key="7">
    <source>
        <dbReference type="ARBA" id="ARBA00023235"/>
    </source>
</evidence>
<feature type="domain" description="Topo IIA-type catalytic" evidence="11">
    <location>
        <begin position="39"/>
        <end position="533"/>
    </location>
</feature>
<feature type="region of interest" description="Disordered" evidence="10">
    <location>
        <begin position="762"/>
        <end position="783"/>
    </location>
</feature>
<dbReference type="PROSITE" id="PS52040">
    <property type="entry name" value="TOPO_IIA"/>
    <property type="match status" value="1"/>
</dbReference>
<evidence type="ECO:0000256" key="5">
    <source>
        <dbReference type="ARBA" id="ARBA00023029"/>
    </source>
</evidence>
<accession>A0A6J4TBI2</accession>
<dbReference type="AlphaFoldDB" id="A0A6J4TBI2"/>
<evidence type="ECO:0000256" key="1">
    <source>
        <dbReference type="ARBA" id="ARBA00000185"/>
    </source>
</evidence>
<dbReference type="InterPro" id="IPR013757">
    <property type="entry name" value="Topo_IIA_A_a_sf"/>
</dbReference>
<reference evidence="12" key="1">
    <citation type="submission" date="2020-02" db="EMBL/GenBank/DDBJ databases">
        <authorList>
            <person name="Meier V. D."/>
        </authorList>
    </citation>
    <scope>NUCLEOTIDE SEQUENCE</scope>
    <source>
        <strain evidence="12">AVDCRST_MAG23</strain>
    </source>
</reference>
<dbReference type="GO" id="GO:0034335">
    <property type="term" value="F:DNA negative supercoiling activity"/>
    <property type="evidence" value="ECO:0007669"/>
    <property type="project" value="UniProtKB-ARBA"/>
</dbReference>
<dbReference type="FunFam" id="3.30.1360.40:FF:000002">
    <property type="entry name" value="DNA gyrase subunit A"/>
    <property type="match status" value="1"/>
</dbReference>
<evidence type="ECO:0000256" key="9">
    <source>
        <dbReference type="PROSITE-ProRule" id="PRU01384"/>
    </source>
</evidence>
<dbReference type="InterPro" id="IPR050220">
    <property type="entry name" value="Type_II_DNA_Topoisomerases"/>
</dbReference>
<dbReference type="GO" id="GO:0003677">
    <property type="term" value="F:DNA binding"/>
    <property type="evidence" value="ECO:0007669"/>
    <property type="project" value="UniProtKB-UniRule"/>
</dbReference>
<dbReference type="GO" id="GO:0005737">
    <property type="term" value="C:cytoplasm"/>
    <property type="evidence" value="ECO:0007669"/>
    <property type="project" value="UniProtKB-SubCell"/>
</dbReference>
<keyword evidence="4 8" id="KW-0067">ATP-binding</keyword>
<dbReference type="CDD" id="cd00187">
    <property type="entry name" value="TOP4c"/>
    <property type="match status" value="1"/>
</dbReference>
<dbReference type="GO" id="GO:0006265">
    <property type="term" value="P:DNA topological change"/>
    <property type="evidence" value="ECO:0007669"/>
    <property type="project" value="UniProtKB-UniRule"/>
</dbReference>
<dbReference type="SUPFAM" id="SSF101904">
    <property type="entry name" value="GyrA/ParC C-terminal domain-like"/>
    <property type="match status" value="1"/>
</dbReference>
<feature type="short sequence motif" description="GyrA-box" evidence="8">
    <location>
        <begin position="560"/>
        <end position="566"/>
    </location>
</feature>
<feature type="compositionally biased region" description="Basic and acidic residues" evidence="10">
    <location>
        <begin position="762"/>
        <end position="774"/>
    </location>
</feature>
<sequence length="923" mass="101764">MASTPPTIENSDISPISIVDEMKTSYLDYAMSVIVSRALPDVRDGLKPVHRRILYACQEGGFIPGRPYRKSAKIVGDVMGNYHPHGDASIYDALARLAQDWAMRVPLIDGQGNFGSMDPDPPASMRYTEARLARVAMTLLEDIDKDTVNFTPNYDGSREEPQVLPARFPNLLVNGAGGIAVGMATNIPPHNLGEVIAACKAYMDNPGITIDELIQIIPGPDFPTAPLILGQAGARSAYHTGRGSIIMRARHKVEEGRGAGRGEGRRSIVLTSIPYQVGKNGLVEKIAEAAKDKRIEGVSDIRDESNREGVRVVIELKRDATPDVVLNQLWRHTPAQASFPANMLAIRGGRPETLNLRDIIEAFVKFREEVITRRAKFELNKARERAHILLGLVIAVTNLDEVVRIIRGSASPAEARAALIAREWPIAEIAPYIALVEAIEHQAEGTTYRLSDTQVRAILELRLHRLTALGRDEIAGELRELATSIAELLEILGNRVKLYQVMRDEFDEIAAAFATPRVAEIAPAWDGIEDEDLIEREDMVVTVTHSGYIKRTPLDSFRTQNRGGKGRAGMGTKDEDAVTKLFVTSTHTPVLFFSTRGKVYRLKVWRLPEGAPQARGRPMVNLLPLAEGETISTVLPLPENEEEWKNLHIMFATAKGIVRRNSMDAFTRVPTAGKIAMRFGESDDVEDVTDRLIGVSLLTEEDDVFLATKCGRAIRFAATDVREFQSRTASGVRGARLQDGDEVISLSILKGFKASTEEREEYLRHAPWRERSEDAAPPPPREMSDARFEKFRAAEEFILTVCANGYGKRSSAYEYRRIGRGGQGITNIGNLERNGPVVASFPAHNGEQLMLVTDQAKLIRMSVGDTRVIGRGSAGVRLFHVSENEHVVSAARIEESEEEAELVVDVEDQTLAASDAVISGDEE</sequence>
<name>A0A6J4TBI2_9SPHN</name>
<dbReference type="Gene3D" id="2.120.10.90">
    <property type="entry name" value="DNA gyrase/topoisomerase IV, subunit A, C-terminal"/>
    <property type="match status" value="1"/>
</dbReference>
<evidence type="ECO:0000259" key="11">
    <source>
        <dbReference type="PROSITE" id="PS52040"/>
    </source>
</evidence>
<dbReference type="InterPro" id="IPR013758">
    <property type="entry name" value="Topo_IIA_A/C_ab"/>
</dbReference>
<dbReference type="Gene3D" id="3.30.1360.40">
    <property type="match status" value="1"/>
</dbReference>
<comment type="subcellular location">
    <subcellularLocation>
        <location evidence="8">Cytoplasm</location>
    </subcellularLocation>
</comment>
<evidence type="ECO:0000256" key="3">
    <source>
        <dbReference type="ARBA" id="ARBA00022741"/>
    </source>
</evidence>
<comment type="function">
    <text evidence="8">A type II topoisomerase that negatively supercoils closed circular double-stranded (ds) DNA in an ATP-dependent manner to modulate DNA topology and maintain chromosomes in an underwound state. Negative supercoiling favors strand separation, and DNA replication, transcription, recombination and repair, all of which involve strand separation. Also able to catalyze the interconversion of other topological isomers of dsDNA rings, including catenanes and knotted rings. Type II topoisomerases break and join 2 DNA strands simultaneously in an ATP-dependent manner.</text>
</comment>
<dbReference type="GO" id="GO:0005694">
    <property type="term" value="C:chromosome"/>
    <property type="evidence" value="ECO:0007669"/>
    <property type="project" value="InterPro"/>
</dbReference>
<evidence type="ECO:0000313" key="12">
    <source>
        <dbReference type="EMBL" id="CAA9519025.1"/>
    </source>
</evidence>
<comment type="similarity">
    <text evidence="2 8">Belongs to the type II topoisomerase GyrA/ParC subunit family.</text>
</comment>
<dbReference type="Gene3D" id="3.90.199.10">
    <property type="entry name" value="Topoisomerase II, domain 5"/>
    <property type="match status" value="1"/>
</dbReference>
<dbReference type="InterPro" id="IPR013760">
    <property type="entry name" value="Topo_IIA-like_dom_sf"/>
</dbReference>
<dbReference type="NCBIfam" id="NF004043">
    <property type="entry name" value="PRK05560.1"/>
    <property type="match status" value="1"/>
</dbReference>
<protein>
    <recommendedName>
        <fullName evidence="8">DNA gyrase subunit A</fullName>
        <ecNumber evidence="8">5.6.2.2</ecNumber>
    </recommendedName>
</protein>
<comment type="catalytic activity">
    <reaction evidence="1 8 9">
        <text>ATP-dependent breakage, passage and rejoining of double-stranded DNA.</text>
        <dbReference type="EC" id="5.6.2.2"/>
    </reaction>
</comment>
<dbReference type="InterPro" id="IPR002205">
    <property type="entry name" value="Topo_IIA_dom_A"/>
</dbReference>
<gene>
    <name evidence="8" type="primary">gyrA</name>
    <name evidence="12" type="ORF">AVDCRST_MAG23-77</name>
</gene>
<dbReference type="SUPFAM" id="SSF56719">
    <property type="entry name" value="Type II DNA topoisomerase"/>
    <property type="match status" value="1"/>
</dbReference>
<keyword evidence="7 8" id="KW-0413">Isomerase</keyword>
<dbReference type="InterPro" id="IPR006691">
    <property type="entry name" value="GyrA/parC_rep"/>
</dbReference>
<comment type="miscellaneous">
    <text evidence="8">Few gyrases are as efficient as E.coli at forming negative supercoils. Not all organisms have 2 type II topoisomerases; in organisms with a single type II topoisomerase this enzyme also has to decatenate newly replicated chromosomes.</text>
</comment>
<evidence type="ECO:0000256" key="10">
    <source>
        <dbReference type="SAM" id="MobiDB-lite"/>
    </source>
</evidence>
<keyword evidence="6 8" id="KW-0238">DNA-binding</keyword>
<dbReference type="FunFam" id="3.90.199.10:FF:000001">
    <property type="entry name" value="DNA gyrase subunit A"/>
    <property type="match status" value="1"/>
</dbReference>
<dbReference type="EMBL" id="CADCWD010000007">
    <property type="protein sequence ID" value="CAA9519025.1"/>
    <property type="molecule type" value="Genomic_DNA"/>
</dbReference>
<dbReference type="PANTHER" id="PTHR43493">
    <property type="entry name" value="DNA GYRASE/TOPOISOMERASE SUBUNIT A"/>
    <property type="match status" value="1"/>
</dbReference>
<organism evidence="12">
    <name type="scientific">uncultured Sphingosinicella sp</name>
    <dbReference type="NCBI Taxonomy" id="478748"/>
    <lineage>
        <taxon>Bacteria</taxon>
        <taxon>Pseudomonadati</taxon>
        <taxon>Pseudomonadota</taxon>
        <taxon>Alphaproteobacteria</taxon>
        <taxon>Sphingomonadales</taxon>
        <taxon>Sphingosinicellaceae</taxon>
        <taxon>Sphingosinicella</taxon>
        <taxon>environmental samples</taxon>
    </lineage>
</organism>
<comment type="subunit">
    <text evidence="8">Heterotetramer, composed of two GyrA and two GyrB chains. In the heterotetramer, GyrA contains the active site tyrosine that forms a transient covalent intermediate with DNA, while GyrB binds cofactors and catalyzes ATP hydrolysis.</text>
</comment>
<proteinExistence type="inferred from homology"/>
<evidence type="ECO:0000256" key="6">
    <source>
        <dbReference type="ARBA" id="ARBA00023125"/>
    </source>
</evidence>
<dbReference type="GO" id="GO:0009330">
    <property type="term" value="C:DNA topoisomerase type II (double strand cut, ATP-hydrolyzing) complex"/>
    <property type="evidence" value="ECO:0007669"/>
    <property type="project" value="TreeGrafter"/>
</dbReference>
<evidence type="ECO:0000256" key="2">
    <source>
        <dbReference type="ARBA" id="ARBA00008263"/>
    </source>
</evidence>
<dbReference type="FunFam" id="1.10.268.10:FF:000001">
    <property type="entry name" value="DNA gyrase subunit A"/>
    <property type="match status" value="1"/>
</dbReference>
<dbReference type="EC" id="5.6.2.2" evidence="8"/>
<dbReference type="NCBIfam" id="NF004044">
    <property type="entry name" value="PRK05561.1"/>
    <property type="match status" value="1"/>
</dbReference>
<evidence type="ECO:0000256" key="4">
    <source>
        <dbReference type="ARBA" id="ARBA00022840"/>
    </source>
</evidence>
<dbReference type="Pfam" id="PF00521">
    <property type="entry name" value="DNA_topoisoIV"/>
    <property type="match status" value="1"/>
</dbReference>
<dbReference type="PANTHER" id="PTHR43493:SF5">
    <property type="entry name" value="DNA GYRASE SUBUNIT A, CHLOROPLASTIC_MITOCHONDRIAL"/>
    <property type="match status" value="1"/>
</dbReference>
<dbReference type="InterPro" id="IPR035516">
    <property type="entry name" value="Gyrase/topoIV_suA_C"/>
</dbReference>
<dbReference type="HAMAP" id="MF_01897">
    <property type="entry name" value="GyrA"/>
    <property type="match status" value="1"/>
</dbReference>
<keyword evidence="8" id="KW-0963">Cytoplasm</keyword>
<dbReference type="InterPro" id="IPR005743">
    <property type="entry name" value="GyrA"/>
</dbReference>
<dbReference type="Pfam" id="PF03989">
    <property type="entry name" value="DNA_gyraseA_C"/>
    <property type="match status" value="6"/>
</dbReference>
<evidence type="ECO:0000256" key="8">
    <source>
        <dbReference type="HAMAP-Rule" id="MF_01897"/>
    </source>
</evidence>
<dbReference type="NCBIfam" id="TIGR01063">
    <property type="entry name" value="gyrA"/>
    <property type="match status" value="1"/>
</dbReference>